<dbReference type="RefSeq" id="WP_170036148.1">
    <property type="nucleotide sequence ID" value="NZ_JABDTL010000002.1"/>
</dbReference>
<feature type="domain" description="VOC" evidence="2">
    <location>
        <begin position="9"/>
        <end position="126"/>
    </location>
</feature>
<dbReference type="AlphaFoldDB" id="A0A841GQH4"/>
<reference evidence="3 4" key="1">
    <citation type="submission" date="2020-08" db="EMBL/GenBank/DDBJ databases">
        <title>Genomic Encyclopedia of Type Strains, Phase IV (KMG-IV): sequencing the most valuable type-strain genomes for metagenomic binning, comparative biology and taxonomic classification.</title>
        <authorList>
            <person name="Goeker M."/>
        </authorList>
    </citation>
    <scope>NUCLEOTIDE SEQUENCE [LARGE SCALE GENOMIC DNA]</scope>
    <source>
        <strain evidence="3 4">DSM 29007</strain>
    </source>
</reference>
<dbReference type="PROSITE" id="PS51819">
    <property type="entry name" value="VOC"/>
    <property type="match status" value="1"/>
</dbReference>
<keyword evidence="1" id="KW-1133">Transmembrane helix</keyword>
<evidence type="ECO:0000313" key="4">
    <source>
        <dbReference type="Proteomes" id="UP000582837"/>
    </source>
</evidence>
<protein>
    <submittedName>
        <fullName evidence="3">Putative glyoxalase superfamily protein PhnB</fullName>
    </submittedName>
</protein>
<gene>
    <name evidence="3" type="ORF">HNQ61_001349</name>
</gene>
<evidence type="ECO:0000259" key="2">
    <source>
        <dbReference type="PROSITE" id="PS51819"/>
    </source>
</evidence>
<dbReference type="Proteomes" id="UP000582837">
    <property type="component" value="Unassembled WGS sequence"/>
</dbReference>
<dbReference type="EMBL" id="JACHIA010000003">
    <property type="protein sequence ID" value="MBB6069732.1"/>
    <property type="molecule type" value="Genomic_DNA"/>
</dbReference>
<dbReference type="InterPro" id="IPR029068">
    <property type="entry name" value="Glyas_Bleomycin-R_OHBP_Dase"/>
</dbReference>
<organism evidence="3 4">
    <name type="scientific">Longimicrobium terrae</name>
    <dbReference type="NCBI Taxonomy" id="1639882"/>
    <lineage>
        <taxon>Bacteria</taxon>
        <taxon>Pseudomonadati</taxon>
        <taxon>Gemmatimonadota</taxon>
        <taxon>Longimicrobiia</taxon>
        <taxon>Longimicrobiales</taxon>
        <taxon>Longimicrobiaceae</taxon>
        <taxon>Longimicrobium</taxon>
    </lineage>
</organism>
<accession>A0A841GQH4</accession>
<proteinExistence type="predicted"/>
<dbReference type="InterPro" id="IPR037523">
    <property type="entry name" value="VOC_core"/>
</dbReference>
<comment type="caution">
    <text evidence="3">The sequence shown here is derived from an EMBL/GenBank/DDBJ whole genome shotgun (WGS) entry which is preliminary data.</text>
</comment>
<dbReference type="PANTHER" id="PTHR34109">
    <property type="entry name" value="BNAUNNG04460D PROTEIN-RELATED"/>
    <property type="match status" value="1"/>
</dbReference>
<dbReference type="PANTHER" id="PTHR34109:SF1">
    <property type="entry name" value="VOC DOMAIN-CONTAINING PROTEIN"/>
    <property type="match status" value="1"/>
</dbReference>
<dbReference type="Pfam" id="PF00903">
    <property type="entry name" value="Glyoxalase"/>
    <property type="match status" value="1"/>
</dbReference>
<dbReference type="Gene3D" id="3.30.720.110">
    <property type="match status" value="1"/>
</dbReference>
<evidence type="ECO:0000313" key="3">
    <source>
        <dbReference type="EMBL" id="MBB6069732.1"/>
    </source>
</evidence>
<keyword evidence="1" id="KW-0812">Transmembrane</keyword>
<sequence>MPVSPVPAGYHTVTPYLIVAGVPALFAYLAEAFGAREVRRTAAPGGGVLNIEARIGDSMVMLVEARSAHDARPASLYVYVPDVDVVHARAVAAGGTSLMEPEDMFYGERSAGVADPAGNHWWISARTEDLSSDELAARAAAHQAESSA</sequence>
<name>A0A841GQH4_9BACT</name>
<feature type="transmembrane region" description="Helical" evidence="1">
    <location>
        <begin position="12"/>
        <end position="30"/>
    </location>
</feature>
<dbReference type="InterPro" id="IPR004360">
    <property type="entry name" value="Glyas_Fos-R_dOase_dom"/>
</dbReference>
<evidence type="ECO:0000256" key="1">
    <source>
        <dbReference type="SAM" id="Phobius"/>
    </source>
</evidence>
<dbReference type="Gene3D" id="3.30.720.120">
    <property type="match status" value="1"/>
</dbReference>
<dbReference type="SUPFAM" id="SSF54593">
    <property type="entry name" value="Glyoxalase/Bleomycin resistance protein/Dihydroxybiphenyl dioxygenase"/>
    <property type="match status" value="1"/>
</dbReference>
<keyword evidence="4" id="KW-1185">Reference proteome</keyword>
<keyword evidence="1" id="KW-0472">Membrane</keyword>